<dbReference type="VEuPathDB" id="FungiDB:YALI1_D23550g"/>
<dbReference type="AlphaFoldDB" id="A0A1D8NF60"/>
<accession>A0A1D8NF60</accession>
<proteinExistence type="predicted"/>
<dbReference type="GeneID" id="94583382"/>
<evidence type="ECO:0000313" key="2">
    <source>
        <dbReference type="Proteomes" id="UP000182444"/>
    </source>
</evidence>
<gene>
    <name evidence="1" type="ORF">YALI1_D23550g</name>
</gene>
<protein>
    <submittedName>
        <fullName evidence="1">Uncharacterized protein</fullName>
    </submittedName>
</protein>
<dbReference type="RefSeq" id="XP_068138870.1">
    <property type="nucleotide sequence ID" value="XM_068282769.1"/>
</dbReference>
<dbReference type="EMBL" id="CP017556">
    <property type="protein sequence ID" value="AOW04272.1"/>
    <property type="molecule type" value="Genomic_DNA"/>
</dbReference>
<organism evidence="1 2">
    <name type="scientific">Yarrowia lipolytica</name>
    <name type="common">Candida lipolytica</name>
    <dbReference type="NCBI Taxonomy" id="4952"/>
    <lineage>
        <taxon>Eukaryota</taxon>
        <taxon>Fungi</taxon>
        <taxon>Dikarya</taxon>
        <taxon>Ascomycota</taxon>
        <taxon>Saccharomycotina</taxon>
        <taxon>Dipodascomycetes</taxon>
        <taxon>Dipodascales</taxon>
        <taxon>Dipodascales incertae sedis</taxon>
        <taxon>Yarrowia</taxon>
    </lineage>
</organism>
<reference evidence="1 2" key="1">
    <citation type="journal article" date="2016" name="PLoS ONE">
        <title>Sequence Assembly of Yarrowia lipolytica Strain W29/CLIB89 Shows Transposable Element Diversity.</title>
        <authorList>
            <person name="Magnan C."/>
            <person name="Yu J."/>
            <person name="Chang I."/>
            <person name="Jahn E."/>
            <person name="Kanomata Y."/>
            <person name="Wu J."/>
            <person name="Zeller M."/>
            <person name="Oakes M."/>
            <person name="Baldi P."/>
            <person name="Sandmeyer S."/>
        </authorList>
    </citation>
    <scope>NUCLEOTIDE SEQUENCE [LARGE SCALE GENOMIC DNA]</scope>
    <source>
        <strain evidence="2">CLIB89(W29)</strain>
    </source>
</reference>
<evidence type="ECO:0000313" key="1">
    <source>
        <dbReference type="EMBL" id="AOW04272.1"/>
    </source>
</evidence>
<sequence>MTPRSDSSTHQKGLLIRQEEIYINCSYDYARNWPGNRTSHDEVRISSNCSATYLHIFLELPIHHYKKLYGLLMKEHLTLILIREQPVICPCLQHKDTGDAIITSAPTSNMFDIT</sequence>
<name>A0A1D8NF60_YARLL</name>
<dbReference type="Proteomes" id="UP000182444">
    <property type="component" value="Chromosome 1D"/>
</dbReference>